<accession>A0A660L7V5</accession>
<evidence type="ECO:0000313" key="1">
    <source>
        <dbReference type="EMBL" id="RKQ90589.1"/>
    </source>
</evidence>
<name>A0A660L7V5_9ACTN</name>
<dbReference type="OrthoDB" id="5244030at2"/>
<dbReference type="RefSeq" id="WP_121252876.1">
    <property type="nucleotide sequence ID" value="NZ_RBIL01000001.1"/>
</dbReference>
<gene>
    <name evidence="1" type="ORF">C8N24_0401</name>
</gene>
<protein>
    <submittedName>
        <fullName evidence="1">Uncharacterized protein</fullName>
    </submittedName>
</protein>
<reference evidence="1 2" key="1">
    <citation type="submission" date="2018-10" db="EMBL/GenBank/DDBJ databases">
        <title>Genomic Encyclopedia of Archaeal and Bacterial Type Strains, Phase II (KMG-II): from individual species to whole genera.</title>
        <authorList>
            <person name="Goeker M."/>
        </authorList>
    </citation>
    <scope>NUCLEOTIDE SEQUENCE [LARGE SCALE GENOMIC DNA]</scope>
    <source>
        <strain evidence="1 2">DSM 14954</strain>
    </source>
</reference>
<dbReference type="Proteomes" id="UP000278962">
    <property type="component" value="Unassembled WGS sequence"/>
</dbReference>
<dbReference type="EMBL" id="RBIL01000001">
    <property type="protein sequence ID" value="RKQ90589.1"/>
    <property type="molecule type" value="Genomic_DNA"/>
</dbReference>
<sequence length="119" mass="13735">MPLADDFQQILDALPSDWTDLELDLRVDEDHYVDAATLLVTCNAQPYSNYDWHFHLIVAHHFGHAAAPEVVRGTLRLLDDKDIAGELALREVRAGRVETINTWGRPESWREEFKRLRAQ</sequence>
<comment type="caution">
    <text evidence="1">The sequence shown here is derived from an EMBL/GenBank/DDBJ whole genome shotgun (WGS) entry which is preliminary data.</text>
</comment>
<dbReference type="AlphaFoldDB" id="A0A660L7V5"/>
<evidence type="ECO:0000313" key="2">
    <source>
        <dbReference type="Proteomes" id="UP000278962"/>
    </source>
</evidence>
<organism evidence="1 2">
    <name type="scientific">Solirubrobacter pauli</name>
    <dbReference type="NCBI Taxonomy" id="166793"/>
    <lineage>
        <taxon>Bacteria</taxon>
        <taxon>Bacillati</taxon>
        <taxon>Actinomycetota</taxon>
        <taxon>Thermoleophilia</taxon>
        <taxon>Solirubrobacterales</taxon>
        <taxon>Solirubrobacteraceae</taxon>
        <taxon>Solirubrobacter</taxon>
    </lineage>
</organism>
<keyword evidence="2" id="KW-1185">Reference proteome</keyword>
<proteinExistence type="predicted"/>